<name>A0A140DVI8_9FIRM</name>
<dbReference type="Proteomes" id="UP000069771">
    <property type="component" value="Chromosome"/>
</dbReference>
<organism evidence="1 2">
    <name type="scientific">Faecalibaculum rodentium</name>
    <dbReference type="NCBI Taxonomy" id="1702221"/>
    <lineage>
        <taxon>Bacteria</taxon>
        <taxon>Bacillati</taxon>
        <taxon>Bacillota</taxon>
        <taxon>Erysipelotrichia</taxon>
        <taxon>Erysipelotrichales</taxon>
        <taxon>Erysipelotrichaceae</taxon>
        <taxon>Faecalibaculum</taxon>
    </lineage>
</organism>
<dbReference type="AlphaFoldDB" id="A0A140DVI8"/>
<gene>
    <name evidence="1" type="ORF">AALO17_15310</name>
</gene>
<reference evidence="1 2" key="1">
    <citation type="journal article" date="2016" name="Gut Pathog.">
        <title>Whole genome sequencing of "Faecalibaculum rodentium" ALO17, isolated from C57BL/6J laboratory mouse feces.</title>
        <authorList>
            <person name="Lim S."/>
            <person name="Chang D.H."/>
            <person name="Ahn S."/>
            <person name="Kim B.C."/>
        </authorList>
    </citation>
    <scope>NUCLEOTIDE SEQUENCE [LARGE SCALE GENOMIC DNA]</scope>
    <source>
        <strain evidence="1 2">Alo17</strain>
    </source>
</reference>
<dbReference type="EMBL" id="CP011391">
    <property type="protein sequence ID" value="AMK54665.1"/>
    <property type="molecule type" value="Genomic_DNA"/>
</dbReference>
<dbReference type="KEGG" id="fro:AALO17_15310"/>
<protein>
    <submittedName>
        <fullName evidence="1">Uncharacterized protein</fullName>
    </submittedName>
</protein>
<proteinExistence type="predicted"/>
<evidence type="ECO:0000313" key="2">
    <source>
        <dbReference type="Proteomes" id="UP000069771"/>
    </source>
</evidence>
<dbReference type="GeneID" id="78478224"/>
<dbReference type="RefSeq" id="WP_067557373.1">
    <property type="nucleotide sequence ID" value="NZ_CANAUQ010000010.1"/>
</dbReference>
<accession>A0A140DVI8</accession>
<evidence type="ECO:0000313" key="1">
    <source>
        <dbReference type="EMBL" id="AMK54665.1"/>
    </source>
</evidence>
<sequence length="67" mass="7731">MTNVERAHSLAMHFLDNEIERSRKDAIQATVEQIGVEPIDVTVDPVAVYRILFDKFLKELSEQFPND</sequence>
<keyword evidence="2" id="KW-1185">Reference proteome</keyword>